<comment type="caution">
    <text evidence="1">The sequence shown here is derived from an EMBL/GenBank/DDBJ whole genome shotgun (WGS) entry which is preliminary data.</text>
</comment>
<sequence length="86" mass="9954">MPPLRGFLTGCFLSALSIRGSHRIEAENGGYLENTCEERRQILLRSWHNTRLYYFITHDISQAAFLRTKSLKIASQQQELSREQGI</sequence>
<gene>
    <name evidence="1" type="ORF">GDO81_006837</name>
</gene>
<evidence type="ECO:0008006" key="3">
    <source>
        <dbReference type="Google" id="ProtNLM"/>
    </source>
</evidence>
<keyword evidence="2" id="KW-1185">Reference proteome</keyword>
<protein>
    <recommendedName>
        <fullName evidence="3">Secreted protein</fullName>
    </recommendedName>
</protein>
<dbReference type="AlphaFoldDB" id="A0AAV7CZR9"/>
<name>A0AAV7CZR9_ENGPU</name>
<organism evidence="1 2">
    <name type="scientific">Engystomops pustulosus</name>
    <name type="common">Tungara frog</name>
    <name type="synonym">Physalaemus pustulosus</name>
    <dbReference type="NCBI Taxonomy" id="76066"/>
    <lineage>
        <taxon>Eukaryota</taxon>
        <taxon>Metazoa</taxon>
        <taxon>Chordata</taxon>
        <taxon>Craniata</taxon>
        <taxon>Vertebrata</taxon>
        <taxon>Euteleostomi</taxon>
        <taxon>Amphibia</taxon>
        <taxon>Batrachia</taxon>
        <taxon>Anura</taxon>
        <taxon>Neobatrachia</taxon>
        <taxon>Hyloidea</taxon>
        <taxon>Leptodactylidae</taxon>
        <taxon>Leiuperinae</taxon>
        <taxon>Engystomops</taxon>
    </lineage>
</organism>
<proteinExistence type="predicted"/>
<evidence type="ECO:0000313" key="2">
    <source>
        <dbReference type="Proteomes" id="UP000824782"/>
    </source>
</evidence>
<reference evidence="1" key="1">
    <citation type="thesis" date="2020" institute="ProQuest LLC" country="789 East Eisenhower Parkway, Ann Arbor, MI, USA">
        <title>Comparative Genomics and Chromosome Evolution.</title>
        <authorList>
            <person name="Mudd A.B."/>
        </authorList>
    </citation>
    <scope>NUCLEOTIDE SEQUENCE</scope>
    <source>
        <strain evidence="1">237g6f4</strain>
        <tissue evidence="1">Blood</tissue>
    </source>
</reference>
<evidence type="ECO:0000313" key="1">
    <source>
        <dbReference type="EMBL" id="KAG8590665.1"/>
    </source>
</evidence>
<dbReference type="Proteomes" id="UP000824782">
    <property type="component" value="Unassembled WGS sequence"/>
</dbReference>
<dbReference type="EMBL" id="WNYA01000002">
    <property type="protein sequence ID" value="KAG8590665.1"/>
    <property type="molecule type" value="Genomic_DNA"/>
</dbReference>
<accession>A0AAV7CZR9</accession>